<evidence type="ECO:0000256" key="2">
    <source>
        <dbReference type="ARBA" id="ARBA00007806"/>
    </source>
</evidence>
<evidence type="ECO:0000256" key="5">
    <source>
        <dbReference type="RuleBase" id="RU361185"/>
    </source>
</evidence>
<dbReference type="PANTHER" id="PTHR22762">
    <property type="entry name" value="ALPHA-GLUCOSIDASE"/>
    <property type="match status" value="1"/>
</dbReference>
<comment type="subcellular location">
    <subcellularLocation>
        <location evidence="1">Endomembrane system</location>
    </subcellularLocation>
</comment>
<dbReference type="PROSITE" id="PS00025">
    <property type="entry name" value="P_TREFOIL_1"/>
    <property type="match status" value="1"/>
</dbReference>
<evidence type="ECO:0000256" key="4">
    <source>
        <dbReference type="PROSITE-ProRule" id="PRU00779"/>
    </source>
</evidence>
<dbReference type="Pfam" id="PF17137">
    <property type="entry name" value="DUF5110"/>
    <property type="match status" value="1"/>
</dbReference>
<feature type="chain" id="PRO_5033436991" evidence="6">
    <location>
        <begin position="22"/>
        <end position="977"/>
    </location>
</feature>
<dbReference type="EMBL" id="CAADRA010005200">
    <property type="protein sequence ID" value="VFT86890.1"/>
    <property type="molecule type" value="Genomic_DNA"/>
</dbReference>
<evidence type="ECO:0000259" key="7">
    <source>
        <dbReference type="PROSITE" id="PS51448"/>
    </source>
</evidence>
<evidence type="ECO:0000313" key="10">
    <source>
        <dbReference type="Proteomes" id="UP000332933"/>
    </source>
</evidence>
<name>A0A485KPL8_9STRA</name>
<dbReference type="InterPro" id="IPR017957">
    <property type="entry name" value="P_trefoil_CS"/>
</dbReference>
<dbReference type="Gene3D" id="3.20.20.80">
    <property type="entry name" value="Glycosidases"/>
    <property type="match status" value="1"/>
</dbReference>
<dbReference type="InterPro" id="IPR017853">
    <property type="entry name" value="GH"/>
</dbReference>
<comment type="caution">
    <text evidence="4">Lacks conserved residue(s) required for the propagation of feature annotation.</text>
</comment>
<dbReference type="Gene3D" id="4.10.110.10">
    <property type="entry name" value="Spasmolytic Protein, domain 1"/>
    <property type="match status" value="1"/>
</dbReference>
<feature type="disulfide bond" evidence="4">
    <location>
        <begin position="221"/>
        <end position="236"/>
    </location>
</feature>
<protein>
    <submittedName>
        <fullName evidence="9">Aste57867_10012 protein</fullName>
    </submittedName>
</protein>
<reference evidence="8" key="2">
    <citation type="submission" date="2019-06" db="EMBL/GenBank/DDBJ databases">
        <title>Genomics analysis of Aphanomyces spp. identifies a new class of oomycete effector associated with host adaptation.</title>
        <authorList>
            <person name="Gaulin E."/>
        </authorList>
    </citation>
    <scope>NUCLEOTIDE SEQUENCE</scope>
    <source>
        <strain evidence="8">CBS 578.67</strain>
    </source>
</reference>
<dbReference type="InterPro" id="IPR048395">
    <property type="entry name" value="Glyco_hydro_31_C"/>
</dbReference>
<dbReference type="GO" id="GO:0090599">
    <property type="term" value="F:alpha-glucosidase activity"/>
    <property type="evidence" value="ECO:0007669"/>
    <property type="project" value="TreeGrafter"/>
</dbReference>
<gene>
    <name evidence="9" type="primary">Aste57867_10012</name>
    <name evidence="8" type="ORF">As57867_009973</name>
    <name evidence="9" type="ORF">ASTE57867_10012</name>
</gene>
<keyword evidence="10" id="KW-1185">Reference proteome</keyword>
<feature type="signal peptide" evidence="6">
    <location>
        <begin position="1"/>
        <end position="21"/>
    </location>
</feature>
<dbReference type="GO" id="GO:0006491">
    <property type="term" value="P:N-glycan processing"/>
    <property type="evidence" value="ECO:0007669"/>
    <property type="project" value="TreeGrafter"/>
</dbReference>
<dbReference type="CDD" id="cd06595">
    <property type="entry name" value="GH31_u1"/>
    <property type="match status" value="1"/>
</dbReference>
<comment type="similarity">
    <text evidence="2 5">Belongs to the glycosyl hydrolase 31 family.</text>
</comment>
<dbReference type="Pfam" id="PF21365">
    <property type="entry name" value="Glyco_hydro_31_3rd"/>
    <property type="match status" value="1"/>
</dbReference>
<evidence type="ECO:0000313" key="8">
    <source>
        <dbReference type="EMBL" id="KAF0699404.1"/>
    </source>
</evidence>
<dbReference type="SUPFAM" id="SSF51445">
    <property type="entry name" value="(Trans)glycosidases"/>
    <property type="match status" value="1"/>
</dbReference>
<dbReference type="InterPro" id="IPR033403">
    <property type="entry name" value="DUF5110"/>
</dbReference>
<dbReference type="InterPro" id="IPR000519">
    <property type="entry name" value="P_trefoil_dom"/>
</dbReference>
<dbReference type="PROSITE" id="PS51448">
    <property type="entry name" value="P_TREFOIL_2"/>
    <property type="match status" value="1"/>
</dbReference>
<evidence type="ECO:0000313" key="9">
    <source>
        <dbReference type="EMBL" id="VFT86890.1"/>
    </source>
</evidence>
<dbReference type="GO" id="GO:0005975">
    <property type="term" value="P:carbohydrate metabolic process"/>
    <property type="evidence" value="ECO:0007669"/>
    <property type="project" value="InterPro"/>
</dbReference>
<feature type="domain" description="P-type" evidence="7">
    <location>
        <begin position="208"/>
        <end position="254"/>
    </location>
</feature>
<dbReference type="Pfam" id="PF00088">
    <property type="entry name" value="Trefoil"/>
    <property type="match status" value="1"/>
</dbReference>
<dbReference type="EMBL" id="VJMH01005179">
    <property type="protein sequence ID" value="KAF0699404.1"/>
    <property type="molecule type" value="Genomic_DNA"/>
</dbReference>
<dbReference type="AlphaFoldDB" id="A0A485KPL8"/>
<dbReference type="Proteomes" id="UP000332933">
    <property type="component" value="Unassembled WGS sequence"/>
</dbReference>
<dbReference type="Pfam" id="PF01055">
    <property type="entry name" value="Glyco_hydro_31_2nd"/>
    <property type="match status" value="1"/>
</dbReference>
<dbReference type="OrthoDB" id="1334205at2759"/>
<dbReference type="InterPro" id="IPR044913">
    <property type="entry name" value="P_trefoil_dom_sf"/>
</dbReference>
<keyword evidence="5" id="KW-0326">Glycosidase</keyword>
<dbReference type="PANTHER" id="PTHR22762:SF89">
    <property type="entry name" value="ALPHA-XYLOSIDASE"/>
    <property type="match status" value="1"/>
</dbReference>
<accession>A0A485KPL8</accession>
<proteinExistence type="inferred from homology"/>
<keyword evidence="6" id="KW-0732">Signal</keyword>
<keyword evidence="5" id="KW-0378">Hydrolase</keyword>
<dbReference type="InterPro" id="IPR013780">
    <property type="entry name" value="Glyco_hydro_b"/>
</dbReference>
<reference evidence="9 10" key="1">
    <citation type="submission" date="2019-03" db="EMBL/GenBank/DDBJ databases">
        <authorList>
            <person name="Gaulin E."/>
            <person name="Dumas B."/>
        </authorList>
    </citation>
    <scope>NUCLEOTIDE SEQUENCE [LARGE SCALE GENOMIC DNA]</scope>
    <source>
        <strain evidence="9">CBS 568.67</strain>
    </source>
</reference>
<evidence type="ECO:0000256" key="3">
    <source>
        <dbReference type="ARBA" id="ARBA00023157"/>
    </source>
</evidence>
<dbReference type="SUPFAM" id="SSF57492">
    <property type="entry name" value="Trefoil"/>
    <property type="match status" value="1"/>
</dbReference>
<evidence type="ECO:0000256" key="1">
    <source>
        <dbReference type="ARBA" id="ARBA00004308"/>
    </source>
</evidence>
<dbReference type="GO" id="GO:0012505">
    <property type="term" value="C:endomembrane system"/>
    <property type="evidence" value="ECO:0007669"/>
    <property type="project" value="UniProtKB-SubCell"/>
</dbReference>
<evidence type="ECO:0000256" key="6">
    <source>
        <dbReference type="SAM" id="SignalP"/>
    </source>
</evidence>
<dbReference type="SMART" id="SM00018">
    <property type="entry name" value="PD"/>
    <property type="match status" value="1"/>
</dbReference>
<dbReference type="CDD" id="cd00111">
    <property type="entry name" value="Trefoil"/>
    <property type="match status" value="1"/>
</dbReference>
<dbReference type="Gene3D" id="2.60.40.1180">
    <property type="entry name" value="Golgi alpha-mannosidase II"/>
    <property type="match status" value="1"/>
</dbReference>
<dbReference type="SUPFAM" id="SSF51011">
    <property type="entry name" value="Glycosyl hydrolase domain"/>
    <property type="match status" value="1"/>
</dbReference>
<keyword evidence="3 4" id="KW-1015">Disulfide bond</keyword>
<sequence>MINWFSLKISFLGSLAAYAHGLRSGESDPAAIVVAGNARFSVLTPQLIRMEWGEGVSAFRDAQTLVVNNRKLPVPQFKTSEKDQWIEIETSNLKISYDMRSRTTFSDANLRVEVVSISDTSNRSAFWTPSLTDKDPKRLFGTLRTLDMTDGPVTLDCNSGGPDAIADSHCTYGLISRSGYVVVDDSLTMELDNDPWPWLVEKKPKAATNCSSVPKEQRRVCGYNVVSQDQCDANGCCFDDSASLPNGFSCFYGDSAYQDLYFFGHGLRFKEALKDFTLIAGDIPLPPKYSLGVFYSRWWAYNDVEIDQIAGQYSTRGIPLDVVVLDMDWHLTFYKNSSADQSGQPKGWTGYTWNKELFPNPKAFLSHLHELGLHVTANLHPASGVQPWEDSYEQVAKSMGIDPASQRYVPFEMMNKTFATNWLKLSLKPREEEGVDFWWLDWQQGEDWFMTHDHASPNLNPTIWLNHVFFTNPYHWTTKRPVLLHRFGGLGNHRYPLGFSGDVVPSWKSLDFQPYFTATAANVGFTYWSHDIGGFQHGNNPELFTRWVQWGVFSPVLRTHSTKDKDTDRRIWSYPDANYEIMRKYINLRRRMMPYIYTQCRLTHETGLGMLHGLYYEWPEFDESYSYSRQYLFGSAFIIAPIVTPVDNSTKLAKKNVWIPPGTWFDMTLGSIIHGPAVYTHSYSLAEVPWFAKAGSIIPFAPQITATSLGQAQSQPSPITLVIVPGLATGHGVLYEDQGDSQKYLNQEFAWFSFSYVSKDNEIETTIHEVKGTFPDLPSTTSYILDFKHAVPADLVLVDDRKLNFIPFGESDKEGWRYDAEGLTLRVYLKSDVSVSASTVVRVKFLKPSASGFTANLMNGVVGGMARLQEIKLLLDLQPVYAEDFPKLRHALGTSRRILYNPSSFFDEIVQWHQLIKVAIVEIQQLKLPGDVQSQILLLLHDSFELVNSPAVLSHATRAPLVVIDESFSESFLADTI</sequence>
<dbReference type="InterPro" id="IPR000322">
    <property type="entry name" value="Glyco_hydro_31_TIM"/>
</dbReference>
<organism evidence="9 10">
    <name type="scientific">Aphanomyces stellatus</name>
    <dbReference type="NCBI Taxonomy" id="120398"/>
    <lineage>
        <taxon>Eukaryota</taxon>
        <taxon>Sar</taxon>
        <taxon>Stramenopiles</taxon>
        <taxon>Oomycota</taxon>
        <taxon>Saprolegniomycetes</taxon>
        <taxon>Saprolegniales</taxon>
        <taxon>Verrucalvaceae</taxon>
        <taxon>Aphanomyces</taxon>
    </lineage>
</organism>